<feature type="transmembrane region" description="Helical" evidence="6">
    <location>
        <begin position="288"/>
        <end position="306"/>
    </location>
</feature>
<dbReference type="EMBL" id="AYYZ01000029">
    <property type="protein sequence ID" value="KRM51843.1"/>
    <property type="molecule type" value="Genomic_DNA"/>
</dbReference>
<keyword evidence="5 6" id="KW-0472">Membrane</keyword>
<dbReference type="Pfam" id="PF03772">
    <property type="entry name" value="Competence"/>
    <property type="match status" value="1"/>
</dbReference>
<dbReference type="PANTHER" id="PTHR30619">
    <property type="entry name" value="DNA INTERNALIZATION/COMPETENCE PROTEIN COMEC/REC2"/>
    <property type="match status" value="1"/>
</dbReference>
<dbReference type="SUPFAM" id="SSF56281">
    <property type="entry name" value="Metallo-hydrolase/oxidoreductase"/>
    <property type="match status" value="1"/>
</dbReference>
<feature type="domain" description="Metallo-beta-lactamase" evidence="7">
    <location>
        <begin position="448"/>
        <end position="651"/>
    </location>
</feature>
<dbReference type="CDD" id="cd07731">
    <property type="entry name" value="ComA-like_MBL-fold"/>
    <property type="match status" value="1"/>
</dbReference>
<evidence type="ECO:0000259" key="8">
    <source>
        <dbReference type="Pfam" id="PF03772"/>
    </source>
</evidence>
<dbReference type="InterPro" id="IPR036866">
    <property type="entry name" value="RibonucZ/Hydroxyglut_hydro"/>
</dbReference>
<accession>A0A0R1ZLH0</accession>
<feature type="transmembrane region" description="Helical" evidence="6">
    <location>
        <begin position="227"/>
        <end position="250"/>
    </location>
</feature>
<dbReference type="InterPro" id="IPR001279">
    <property type="entry name" value="Metallo-B-lactamas"/>
</dbReference>
<feature type="transmembrane region" description="Helical" evidence="6">
    <location>
        <begin position="191"/>
        <end position="207"/>
    </location>
</feature>
<feature type="transmembrane region" description="Helical" evidence="6">
    <location>
        <begin position="6"/>
        <end position="26"/>
    </location>
</feature>
<keyword evidence="3 6" id="KW-0812">Transmembrane</keyword>
<evidence type="ECO:0000256" key="4">
    <source>
        <dbReference type="ARBA" id="ARBA00022989"/>
    </source>
</evidence>
<evidence type="ECO:0000259" key="7">
    <source>
        <dbReference type="Pfam" id="PF00753"/>
    </source>
</evidence>
<feature type="transmembrane region" description="Helical" evidence="6">
    <location>
        <begin position="326"/>
        <end position="348"/>
    </location>
</feature>
<dbReference type="GO" id="GO:0005886">
    <property type="term" value="C:plasma membrane"/>
    <property type="evidence" value="ECO:0007669"/>
    <property type="project" value="UniProtKB-SubCell"/>
</dbReference>
<dbReference type="STRING" id="1423820.FC64_GL001036"/>
<dbReference type="PANTHER" id="PTHR30619:SF7">
    <property type="entry name" value="BETA-LACTAMASE DOMAIN PROTEIN"/>
    <property type="match status" value="1"/>
</dbReference>
<comment type="caution">
    <text evidence="9">The sequence shown here is derived from an EMBL/GenBank/DDBJ whole genome shotgun (WGS) entry which is preliminary data.</text>
</comment>
<reference evidence="9 10" key="1">
    <citation type="journal article" date="2015" name="Genome Announc.">
        <title>Expanding the biotechnology potential of lactobacilli through comparative genomics of 213 strains and associated genera.</title>
        <authorList>
            <person name="Sun Z."/>
            <person name="Harris H.M."/>
            <person name="McCann A."/>
            <person name="Guo C."/>
            <person name="Argimon S."/>
            <person name="Zhang W."/>
            <person name="Yang X."/>
            <person name="Jeffery I.B."/>
            <person name="Cooney J.C."/>
            <person name="Kagawa T.F."/>
            <person name="Liu W."/>
            <person name="Song Y."/>
            <person name="Salvetti E."/>
            <person name="Wrobel A."/>
            <person name="Rasinkangas P."/>
            <person name="Parkhill J."/>
            <person name="Rea M.C."/>
            <person name="O'Sullivan O."/>
            <person name="Ritari J."/>
            <person name="Douillard F.P."/>
            <person name="Paul Ross R."/>
            <person name="Yang R."/>
            <person name="Briner A.E."/>
            <person name="Felis G.E."/>
            <person name="de Vos W.M."/>
            <person name="Barrangou R."/>
            <person name="Klaenhammer T.R."/>
            <person name="Caufield P.W."/>
            <person name="Cui Y."/>
            <person name="Zhang H."/>
            <person name="O'Toole P.W."/>
        </authorList>
    </citation>
    <scope>NUCLEOTIDE SEQUENCE [LARGE SCALE GENOMIC DNA]</scope>
    <source>
        <strain evidence="9 10">DSM 20653</strain>
    </source>
</reference>
<dbReference type="Gene3D" id="3.60.15.10">
    <property type="entry name" value="Ribonuclease Z/Hydroxyacylglutathione hydrolase-like"/>
    <property type="match status" value="1"/>
</dbReference>
<feature type="transmembrane region" description="Helical" evidence="6">
    <location>
        <begin position="392"/>
        <end position="410"/>
    </location>
</feature>
<evidence type="ECO:0000256" key="3">
    <source>
        <dbReference type="ARBA" id="ARBA00022692"/>
    </source>
</evidence>
<gene>
    <name evidence="9" type="ORF">FC64_GL001036</name>
</gene>
<keyword evidence="2" id="KW-1003">Cell membrane</keyword>
<feature type="domain" description="ComEC/Rec2-related protein" evidence="8">
    <location>
        <begin position="184"/>
        <end position="411"/>
    </location>
</feature>
<dbReference type="InterPro" id="IPR035681">
    <property type="entry name" value="ComA-like_MBL"/>
</dbReference>
<dbReference type="InterPro" id="IPR004477">
    <property type="entry name" value="ComEC_N"/>
</dbReference>
<protein>
    <submittedName>
        <fullName evidence="9">ComE operon protein 3</fullName>
    </submittedName>
</protein>
<feature type="transmembrane region" description="Helical" evidence="6">
    <location>
        <begin position="417"/>
        <end position="436"/>
    </location>
</feature>
<dbReference type="Proteomes" id="UP000051291">
    <property type="component" value="Unassembled WGS sequence"/>
</dbReference>
<evidence type="ECO:0000256" key="6">
    <source>
        <dbReference type="SAM" id="Phobius"/>
    </source>
</evidence>
<dbReference type="Pfam" id="PF00753">
    <property type="entry name" value="Lactamase_B"/>
    <property type="match status" value="1"/>
</dbReference>
<keyword evidence="10" id="KW-1185">Reference proteome</keyword>
<keyword evidence="4 6" id="KW-1133">Transmembrane helix</keyword>
<evidence type="ECO:0000256" key="1">
    <source>
        <dbReference type="ARBA" id="ARBA00004651"/>
    </source>
</evidence>
<evidence type="ECO:0000256" key="2">
    <source>
        <dbReference type="ARBA" id="ARBA00022475"/>
    </source>
</evidence>
<evidence type="ECO:0000313" key="10">
    <source>
        <dbReference type="Proteomes" id="UP000051291"/>
    </source>
</evidence>
<organism evidence="9 10">
    <name type="scientific">Ligilactobacillus araffinosus DSM 20653</name>
    <dbReference type="NCBI Taxonomy" id="1423820"/>
    <lineage>
        <taxon>Bacteria</taxon>
        <taxon>Bacillati</taxon>
        <taxon>Bacillota</taxon>
        <taxon>Bacilli</taxon>
        <taxon>Lactobacillales</taxon>
        <taxon>Lactobacillaceae</taxon>
        <taxon>Ligilactobacillus</taxon>
    </lineage>
</organism>
<evidence type="ECO:0000313" key="9">
    <source>
        <dbReference type="EMBL" id="KRM51843.1"/>
    </source>
</evidence>
<dbReference type="AlphaFoldDB" id="A0A0R1ZLH0"/>
<name>A0A0R1ZLH0_9LACO</name>
<sequence length="700" mass="80288">MTKWRSLIIGGIIFGILWGLFMIPTIRNLTQHFESYKVEKRVYQTYADQLKISDEIVSFDAVDRIQNRRVKVIYFFKNDNERESLNQQKGCLLFNVDAEVKLPDQPTNENQFDYRQFLQSRNINQIVQITKIHRIENGHSNLGTDCGHLLRNTVLQNLNRLPTALKNYAKALILGIIDDDFQVMITQIRKLGLLYLFCLSGMHVFFIRKYLMMVGTLFKIPIEEIDLILLLGFPFYLIIGGGSLSLSRAILMAWLAILSQFILKRGLSGIECWSIVLIVSLFKFPLMFFSLGALLSYLMTFILLLVNSESAFRMNFKLNNFSIPLILNSTYQWNVLTSGLAFAVGWIFEKLIFPMTLLGSLVPGVREICNQLLRLVNQGFCLLATIPSTVTFGKLPVVVGSLIVLMMFFLGNRRHRFIKWGIIGMLYLGSWLWIYFPIKSKVIYFDIGQGDATLIQKAFQHRVILIDTGGKLNYGRKQSFKRPTAGQRIIANYLLSKGLTTVDGLYLTHQDTDHIGYMVSIGKQIRYNKIYVPAGMEKLESFQQKLLWLSQPVKKIIPVTDQVSNKDFKIMHPFEEGKGTNQDSMVLYQKIGNYHFLFTGDLDRAGELKVIDRYPDLKIDVLKAGHHGSKTSSDPQFIDQITPRLAIISVGKNNRYHHPNLETLQTFNERAIPFLNTAKSGMIQVEISDSKINVIEWLKR</sequence>
<dbReference type="InterPro" id="IPR052159">
    <property type="entry name" value="Competence_DNA_uptake"/>
</dbReference>
<evidence type="ECO:0000256" key="5">
    <source>
        <dbReference type="ARBA" id="ARBA00023136"/>
    </source>
</evidence>
<proteinExistence type="predicted"/>
<comment type="subcellular location">
    <subcellularLocation>
        <location evidence="1">Cell membrane</location>
        <topology evidence="1">Multi-pass membrane protein</topology>
    </subcellularLocation>
</comment>
<dbReference type="PATRIC" id="fig|1423820.4.peg.1060"/>